<keyword evidence="1" id="KW-0812">Transmembrane</keyword>
<dbReference type="EMBL" id="CP001737">
    <property type="protein sequence ID" value="ACV79516.1"/>
    <property type="molecule type" value="Genomic_DNA"/>
</dbReference>
<feature type="transmembrane region" description="Helical" evidence="1">
    <location>
        <begin position="117"/>
        <end position="143"/>
    </location>
</feature>
<evidence type="ECO:0000313" key="3">
    <source>
        <dbReference type="Proteomes" id="UP000002218"/>
    </source>
</evidence>
<feature type="transmembrane region" description="Helical" evidence="1">
    <location>
        <begin position="245"/>
        <end position="269"/>
    </location>
</feature>
<evidence type="ECO:0000313" key="2">
    <source>
        <dbReference type="EMBL" id="ACV79516.1"/>
    </source>
</evidence>
<keyword evidence="1" id="KW-1133">Transmembrane helix</keyword>
<reference evidence="3" key="1">
    <citation type="submission" date="2009-09" db="EMBL/GenBank/DDBJ databases">
        <title>The complete genome of Nakamurella multipartita DSM 44233.</title>
        <authorList>
            <consortium name="US DOE Joint Genome Institute (JGI-PGF)"/>
            <person name="Lucas S."/>
            <person name="Copeland A."/>
            <person name="Lapidus A."/>
            <person name="Glavina del Rio T."/>
            <person name="Dalin E."/>
            <person name="Tice H."/>
            <person name="Bruce D."/>
            <person name="Goodwin L."/>
            <person name="Pitluck S."/>
            <person name="Kyrpides N."/>
            <person name="Mavromatis K."/>
            <person name="Ivanova N."/>
            <person name="Ovchinnikova G."/>
            <person name="Sims D."/>
            <person name="Meincke L."/>
            <person name="Brettin T."/>
            <person name="Detter J.C."/>
            <person name="Han C."/>
            <person name="Larimer F."/>
            <person name="Land M."/>
            <person name="Hauser L."/>
            <person name="Markowitz V."/>
            <person name="Cheng J.-F."/>
            <person name="Hugenholtz P."/>
            <person name="Woyke T."/>
            <person name="Wu D."/>
            <person name="Klenk H.-P."/>
            <person name="Eisen J.A."/>
        </authorList>
    </citation>
    <scope>NUCLEOTIDE SEQUENCE [LARGE SCALE GENOMIC DNA]</scope>
    <source>
        <strain evidence="3">ATCC 700099 / DSM 44233 / CIP 104796 / JCM 9543 / NBRC 105858 / Y-104</strain>
    </source>
</reference>
<feature type="transmembrane region" description="Helical" evidence="1">
    <location>
        <begin position="86"/>
        <end position="105"/>
    </location>
</feature>
<name>C8XCR3_NAKMY</name>
<evidence type="ECO:0000256" key="1">
    <source>
        <dbReference type="SAM" id="Phobius"/>
    </source>
</evidence>
<organism evidence="2 3">
    <name type="scientific">Nakamurella multipartita (strain ATCC 700099 / DSM 44233 / CIP 104796 / JCM 9543 / NBRC 105858 / Y-104)</name>
    <name type="common">Microsphaera multipartita</name>
    <dbReference type="NCBI Taxonomy" id="479431"/>
    <lineage>
        <taxon>Bacteria</taxon>
        <taxon>Bacillati</taxon>
        <taxon>Actinomycetota</taxon>
        <taxon>Actinomycetes</taxon>
        <taxon>Nakamurellales</taxon>
        <taxon>Nakamurellaceae</taxon>
        <taxon>Nakamurella</taxon>
    </lineage>
</organism>
<dbReference type="STRING" id="479431.Namu_3184"/>
<feature type="transmembrane region" description="Helical" evidence="1">
    <location>
        <begin position="208"/>
        <end position="238"/>
    </location>
</feature>
<feature type="transmembrane region" description="Helical" evidence="1">
    <location>
        <begin position="181"/>
        <end position="202"/>
    </location>
</feature>
<dbReference type="AlphaFoldDB" id="C8XCR3"/>
<feature type="transmembrane region" description="Helical" evidence="1">
    <location>
        <begin position="36"/>
        <end position="55"/>
    </location>
</feature>
<sequence length="420" mass="45584">MNATSSQRRVAAWIAVLFGLLVVLQRLSVPGLTNVSMLVPAVIGWMVLARLAGILEIDRTRLCWWLGFAGISALGMLVQQQLVDRAVISLTAWMLIVVVWLPFTMRAVDRSTATYLCLLRYVSWICSGLALLAVIMVGLQLLGVGYRDYVASFVPANLQLEGFVISYPITWGSPIFKANAWIGLEPSFVSAQLGVGLLAAVFVRARMWMILVLILGLIATVSGSGIVIVLVGLLVMVVHRSRVLLVRYAVIAVAAVGTSLLTPFGAMLLERSTEFQGENTSTSLRALQPYDVLIPQWTTDPLGMLIGYGPGSSQRAVEATNVLGLLVPTPLKIFFEYGLIAGFVLAVFLLVCYWGGPSRTFSVTLLVSLWVLQPGSTTLTITLPLLVLVTLFSPRWGPPLETLDLAGRAADETPRLVESR</sequence>
<dbReference type="InParanoid" id="C8XCR3"/>
<dbReference type="HOGENOM" id="CLU_040021_0_0_11"/>
<feature type="transmembrane region" description="Helical" evidence="1">
    <location>
        <begin position="366"/>
        <end position="392"/>
    </location>
</feature>
<feature type="transmembrane region" description="Helical" evidence="1">
    <location>
        <begin position="62"/>
        <end position="80"/>
    </location>
</feature>
<dbReference type="Proteomes" id="UP000002218">
    <property type="component" value="Chromosome"/>
</dbReference>
<keyword evidence="1" id="KW-0472">Membrane</keyword>
<dbReference type="KEGG" id="nml:Namu_3184"/>
<gene>
    <name evidence="2" type="ordered locus">Namu_3184</name>
</gene>
<dbReference type="eggNOG" id="ENOG5032RGX">
    <property type="taxonomic scope" value="Bacteria"/>
</dbReference>
<evidence type="ECO:0008006" key="4">
    <source>
        <dbReference type="Google" id="ProtNLM"/>
    </source>
</evidence>
<keyword evidence="3" id="KW-1185">Reference proteome</keyword>
<accession>C8XCR3</accession>
<protein>
    <recommendedName>
        <fullName evidence="4">O-antigen polymerase</fullName>
    </recommendedName>
</protein>
<proteinExistence type="predicted"/>
<reference evidence="2 3" key="2">
    <citation type="journal article" date="2010" name="Stand. Genomic Sci.">
        <title>Complete genome sequence of Nakamurella multipartita type strain (Y-104).</title>
        <authorList>
            <person name="Tice H."/>
            <person name="Mayilraj S."/>
            <person name="Sims D."/>
            <person name="Lapidus A."/>
            <person name="Nolan M."/>
            <person name="Lucas S."/>
            <person name="Glavina Del Rio T."/>
            <person name="Copeland A."/>
            <person name="Cheng J.F."/>
            <person name="Meincke L."/>
            <person name="Bruce D."/>
            <person name="Goodwin L."/>
            <person name="Pitluck S."/>
            <person name="Ivanova N."/>
            <person name="Mavromatis K."/>
            <person name="Ovchinnikova G."/>
            <person name="Pati A."/>
            <person name="Chen A."/>
            <person name="Palaniappan K."/>
            <person name="Land M."/>
            <person name="Hauser L."/>
            <person name="Chang Y.J."/>
            <person name="Jeffries C.D."/>
            <person name="Detter J.C."/>
            <person name="Brettin T."/>
            <person name="Rohde M."/>
            <person name="Goker M."/>
            <person name="Bristow J."/>
            <person name="Eisen J.A."/>
            <person name="Markowitz V."/>
            <person name="Hugenholtz P."/>
            <person name="Kyrpides N.C."/>
            <person name="Klenk H.P."/>
            <person name="Chen F."/>
        </authorList>
    </citation>
    <scope>NUCLEOTIDE SEQUENCE [LARGE SCALE GENOMIC DNA]</scope>
    <source>
        <strain evidence="3">ATCC 700099 / DSM 44233 / CIP 104796 / JCM 9543 / NBRC 105858 / Y-104</strain>
    </source>
</reference>
<feature type="transmembrane region" description="Helical" evidence="1">
    <location>
        <begin position="333"/>
        <end position="354"/>
    </location>
</feature>